<feature type="non-terminal residue" evidence="1">
    <location>
        <position position="33"/>
    </location>
</feature>
<organism evidence="1 2">
    <name type="scientific">Staphylococcus simiae CCM 7213 = CCUG 51256</name>
    <dbReference type="NCBI Taxonomy" id="911238"/>
    <lineage>
        <taxon>Bacteria</taxon>
        <taxon>Bacillati</taxon>
        <taxon>Bacillota</taxon>
        <taxon>Bacilli</taxon>
        <taxon>Bacillales</taxon>
        <taxon>Staphylococcaceae</taxon>
        <taxon>Staphylococcus</taxon>
    </lineage>
</organism>
<feature type="non-terminal residue" evidence="1">
    <location>
        <position position="1"/>
    </location>
</feature>
<reference evidence="1 2" key="1">
    <citation type="journal article" date="2012" name="BMC Genomics">
        <title>Comparative genomic analysis of the genus Staphylococcus including Staphylococcus aureus and its newly described sister species Staphylococcus simiae.</title>
        <authorList>
            <person name="Suzuki H."/>
            <person name="Lefebure T."/>
            <person name="Pavinski Bitar P."/>
            <person name="Stanhope M.J."/>
        </authorList>
    </citation>
    <scope>NUCLEOTIDE SEQUENCE [LARGE SCALE GENOMIC DNA]</scope>
    <source>
        <strain evidence="1 2">CCM 7213</strain>
    </source>
</reference>
<sequence length="33" mass="3377">SPVCLAYPPLRVSATSGVVLSTALAAVDKDYIV</sequence>
<evidence type="ECO:0000313" key="1">
    <source>
        <dbReference type="EMBL" id="EHJ08715.1"/>
    </source>
</evidence>
<dbReference type="EMBL" id="AEUN01000096">
    <property type="protein sequence ID" value="EHJ08715.1"/>
    <property type="molecule type" value="Genomic_DNA"/>
</dbReference>
<dbReference type="AlphaFoldDB" id="G5JGH1"/>
<gene>
    <name evidence="1" type="ORF">SS7213T_02688</name>
</gene>
<protein>
    <submittedName>
        <fullName evidence="1">Uncharacterized protein</fullName>
    </submittedName>
</protein>
<keyword evidence="2" id="KW-1185">Reference proteome</keyword>
<proteinExistence type="predicted"/>
<accession>G5JGH1</accession>
<dbReference type="Proteomes" id="UP000005413">
    <property type="component" value="Unassembled WGS sequence"/>
</dbReference>
<comment type="caution">
    <text evidence="1">The sequence shown here is derived from an EMBL/GenBank/DDBJ whole genome shotgun (WGS) entry which is preliminary data.</text>
</comment>
<evidence type="ECO:0000313" key="2">
    <source>
        <dbReference type="Proteomes" id="UP000005413"/>
    </source>
</evidence>
<name>G5JGH1_9STAP</name>